<evidence type="ECO:0000313" key="1">
    <source>
        <dbReference type="EMBL" id="ROR35282.1"/>
    </source>
</evidence>
<evidence type="ECO:0000313" key="2">
    <source>
        <dbReference type="EMBL" id="RPE29534.1"/>
    </source>
</evidence>
<accession>A0A8G1U9E1</accession>
<evidence type="ECO:0000313" key="3">
    <source>
        <dbReference type="Proteomes" id="UP000266906"/>
    </source>
</evidence>
<accession>A0A3N4RZM5</accession>
<reference evidence="3 4" key="1">
    <citation type="submission" date="2018-11" db="EMBL/GenBank/DDBJ databases">
        <title>Sequencing the genomes of 1000 actinobacteria strains.</title>
        <authorList>
            <person name="Klenk H.-P."/>
        </authorList>
    </citation>
    <scope>NUCLEOTIDE SEQUENCE [LARGE SCALE GENOMIC DNA]</scope>
    <source>
        <strain evidence="1 4">DSM 44780</strain>
        <strain evidence="2 3">DSM 44781</strain>
    </source>
</reference>
<evidence type="ECO:0000313" key="4">
    <source>
        <dbReference type="Proteomes" id="UP000267408"/>
    </source>
</evidence>
<comment type="caution">
    <text evidence="2">The sequence shown here is derived from an EMBL/GenBank/DDBJ whole genome shotgun (WGS) entry which is preliminary data.</text>
</comment>
<gene>
    <name evidence="2" type="ORF">EDD38_6691</name>
    <name evidence="1" type="ORF">EDD39_6939</name>
</gene>
<keyword evidence="3" id="KW-1185">Reference proteome</keyword>
<dbReference type="RefSeq" id="WP_123563555.1">
    <property type="nucleotide sequence ID" value="NZ_JBEYIY010000004.1"/>
</dbReference>
<proteinExistence type="predicted"/>
<dbReference type="AlphaFoldDB" id="A0A3N4RZM5"/>
<name>A0A3N4RZM5_9ACTN</name>
<protein>
    <submittedName>
        <fullName evidence="2">Uncharacterized protein</fullName>
    </submittedName>
</protein>
<dbReference type="Proteomes" id="UP000266906">
    <property type="component" value="Unassembled WGS sequence"/>
</dbReference>
<dbReference type="Proteomes" id="UP000267408">
    <property type="component" value="Unassembled WGS sequence"/>
</dbReference>
<dbReference type="EMBL" id="RJVJ01000003">
    <property type="protein sequence ID" value="ROR35282.1"/>
    <property type="molecule type" value="Genomic_DNA"/>
</dbReference>
<sequence>MAGGDADQGQGQVEAGAELLGVVVLAQLGGVTLIGDAAREAEMFARSAAEAADAAELHELMLGPSAPHGLIALFEGAGEGC</sequence>
<organism evidence="2 3">
    <name type="scientific">Kitasatospora cineracea</name>
    <dbReference type="NCBI Taxonomy" id="88074"/>
    <lineage>
        <taxon>Bacteria</taxon>
        <taxon>Bacillati</taxon>
        <taxon>Actinomycetota</taxon>
        <taxon>Actinomycetes</taxon>
        <taxon>Kitasatosporales</taxon>
        <taxon>Streptomycetaceae</taxon>
        <taxon>Kitasatospora</taxon>
    </lineage>
</organism>
<dbReference type="EMBL" id="RKQG01000002">
    <property type="protein sequence ID" value="RPE29534.1"/>
    <property type="molecule type" value="Genomic_DNA"/>
</dbReference>